<reference evidence="6" key="1">
    <citation type="submission" date="2022-10" db="EMBL/GenBank/DDBJ databases">
        <title>The complete genomes of actinobacterial strains from the NBC collection.</title>
        <authorList>
            <person name="Joergensen T.S."/>
            <person name="Alvarez Arevalo M."/>
            <person name="Sterndorff E.B."/>
            <person name="Faurdal D."/>
            <person name="Vuksanovic O."/>
            <person name="Mourched A.-S."/>
            <person name="Charusanti P."/>
            <person name="Shaw S."/>
            <person name="Blin K."/>
            <person name="Weber T."/>
        </authorList>
    </citation>
    <scope>NUCLEOTIDE SEQUENCE</scope>
    <source>
        <strain evidence="6">NBC_00119</strain>
    </source>
</reference>
<dbReference type="PRINTS" id="PR00455">
    <property type="entry name" value="HTHTETR"/>
</dbReference>
<dbReference type="Gene3D" id="1.10.10.60">
    <property type="entry name" value="Homeodomain-like"/>
    <property type="match status" value="1"/>
</dbReference>
<dbReference type="PROSITE" id="PS01081">
    <property type="entry name" value="HTH_TETR_1"/>
    <property type="match status" value="1"/>
</dbReference>
<evidence type="ECO:0000313" key="6">
    <source>
        <dbReference type="EMBL" id="WTS17090.1"/>
    </source>
</evidence>
<dbReference type="Pfam" id="PF00440">
    <property type="entry name" value="TetR_N"/>
    <property type="match status" value="1"/>
</dbReference>
<dbReference type="PANTHER" id="PTHR30055:SF234">
    <property type="entry name" value="HTH-TYPE TRANSCRIPTIONAL REGULATOR BETI"/>
    <property type="match status" value="1"/>
</dbReference>
<evidence type="ECO:0000256" key="3">
    <source>
        <dbReference type="ARBA" id="ARBA00023163"/>
    </source>
</evidence>
<sequence>MPIARNSWTVRDKLDRQDSATRARLLTAARTVFEQRGYARTTIADITAQADVGRATFYVYFASKQDVFAVLAADLRDRFLAAQEAADPEAEDPYLLAERTNAAFLDAYVDNLAFMTVLEHQSLTDPAMRVLRDEISDRPRGRTARYIARLVRQGLAEPAGSPESVATAAAGMVAGFARAVAADPACRDRAVADLTAMYLRLLGLTPRAGTPAVGRD</sequence>
<name>A0AAU1UJA1_9ACTN</name>
<dbReference type="InterPro" id="IPR050109">
    <property type="entry name" value="HTH-type_TetR-like_transc_reg"/>
</dbReference>
<gene>
    <name evidence="6" type="ORF">OHU69_42255</name>
</gene>
<dbReference type="InterPro" id="IPR036271">
    <property type="entry name" value="Tet_transcr_reg_TetR-rel_C_sf"/>
</dbReference>
<feature type="domain" description="HTH tetR-type" evidence="5">
    <location>
        <begin position="19"/>
        <end position="79"/>
    </location>
</feature>
<dbReference type="Gene3D" id="1.10.357.10">
    <property type="entry name" value="Tetracycline Repressor, domain 2"/>
    <property type="match status" value="1"/>
</dbReference>
<evidence type="ECO:0000256" key="1">
    <source>
        <dbReference type="ARBA" id="ARBA00023015"/>
    </source>
</evidence>
<keyword evidence="3" id="KW-0804">Transcription</keyword>
<accession>A0AAU1UJA1</accession>
<keyword evidence="1" id="KW-0805">Transcription regulation</keyword>
<dbReference type="SUPFAM" id="SSF48498">
    <property type="entry name" value="Tetracyclin repressor-like, C-terminal domain"/>
    <property type="match status" value="1"/>
</dbReference>
<dbReference type="AlphaFoldDB" id="A0AAU1UJA1"/>
<dbReference type="InterPro" id="IPR001647">
    <property type="entry name" value="HTH_TetR"/>
</dbReference>
<keyword evidence="2 4" id="KW-0238">DNA-binding</keyword>
<evidence type="ECO:0000256" key="4">
    <source>
        <dbReference type="PROSITE-ProRule" id="PRU00335"/>
    </source>
</evidence>
<organism evidence="6">
    <name type="scientific">Streptomyces sp. NBC_00119</name>
    <dbReference type="NCBI Taxonomy" id="2975659"/>
    <lineage>
        <taxon>Bacteria</taxon>
        <taxon>Bacillati</taxon>
        <taxon>Actinomycetota</taxon>
        <taxon>Actinomycetes</taxon>
        <taxon>Kitasatosporales</taxon>
        <taxon>Streptomycetaceae</taxon>
        <taxon>Streptomyces</taxon>
    </lineage>
</organism>
<dbReference type="GO" id="GO:0000976">
    <property type="term" value="F:transcription cis-regulatory region binding"/>
    <property type="evidence" value="ECO:0007669"/>
    <property type="project" value="TreeGrafter"/>
</dbReference>
<protein>
    <submittedName>
        <fullName evidence="6">TetR/AcrR family transcriptional regulator</fullName>
    </submittedName>
</protein>
<dbReference type="PROSITE" id="PS50977">
    <property type="entry name" value="HTH_TETR_2"/>
    <property type="match status" value="1"/>
</dbReference>
<evidence type="ECO:0000256" key="2">
    <source>
        <dbReference type="ARBA" id="ARBA00023125"/>
    </source>
</evidence>
<feature type="DNA-binding region" description="H-T-H motif" evidence="4">
    <location>
        <begin position="42"/>
        <end position="61"/>
    </location>
</feature>
<evidence type="ECO:0000259" key="5">
    <source>
        <dbReference type="PROSITE" id="PS50977"/>
    </source>
</evidence>
<dbReference type="PANTHER" id="PTHR30055">
    <property type="entry name" value="HTH-TYPE TRANSCRIPTIONAL REGULATOR RUTR"/>
    <property type="match status" value="1"/>
</dbReference>
<proteinExistence type="predicted"/>
<dbReference type="InterPro" id="IPR009057">
    <property type="entry name" value="Homeodomain-like_sf"/>
</dbReference>
<dbReference type="GO" id="GO:0003700">
    <property type="term" value="F:DNA-binding transcription factor activity"/>
    <property type="evidence" value="ECO:0007669"/>
    <property type="project" value="TreeGrafter"/>
</dbReference>
<dbReference type="EMBL" id="CP108195">
    <property type="protein sequence ID" value="WTS17090.1"/>
    <property type="molecule type" value="Genomic_DNA"/>
</dbReference>
<dbReference type="InterPro" id="IPR023772">
    <property type="entry name" value="DNA-bd_HTH_TetR-type_CS"/>
</dbReference>
<dbReference type="SUPFAM" id="SSF46689">
    <property type="entry name" value="Homeodomain-like"/>
    <property type="match status" value="1"/>
</dbReference>